<dbReference type="GO" id="GO:0003723">
    <property type="term" value="F:RNA binding"/>
    <property type="evidence" value="ECO:0007669"/>
    <property type="project" value="UniProtKB-UniRule"/>
</dbReference>
<dbReference type="EMBL" id="PNBA02000015">
    <property type="protein sequence ID" value="KAG6398488.1"/>
    <property type="molecule type" value="Genomic_DNA"/>
</dbReference>
<gene>
    <name evidence="4" type="ORF">SASPL_139950</name>
</gene>
<dbReference type="PANTHER" id="PTHR13452">
    <property type="entry name" value="THUMP DOMAIN CONTAINING PROTEIN 1-RELATED"/>
    <property type="match status" value="1"/>
</dbReference>
<dbReference type="SMART" id="SM00981">
    <property type="entry name" value="THUMP"/>
    <property type="match status" value="1"/>
</dbReference>
<dbReference type="GO" id="GO:0006400">
    <property type="term" value="P:tRNA modification"/>
    <property type="evidence" value="ECO:0007669"/>
    <property type="project" value="InterPro"/>
</dbReference>
<dbReference type="FunFam" id="3.30.2300.10:FF:000001">
    <property type="entry name" value="THUMP domain-containing protein 1"/>
    <property type="match status" value="1"/>
</dbReference>
<feature type="region of interest" description="Disordered" evidence="2">
    <location>
        <begin position="147"/>
        <end position="258"/>
    </location>
</feature>
<feature type="compositionally biased region" description="Basic and acidic residues" evidence="2">
    <location>
        <begin position="218"/>
        <end position="243"/>
    </location>
</feature>
<feature type="compositionally biased region" description="Basic and acidic residues" evidence="2">
    <location>
        <begin position="169"/>
        <end position="179"/>
    </location>
</feature>
<dbReference type="CDD" id="cd11717">
    <property type="entry name" value="THUMP_THUMPD1_like"/>
    <property type="match status" value="1"/>
</dbReference>
<dbReference type="PANTHER" id="PTHR13452:SF10">
    <property type="entry name" value="THUMP DOMAIN-CONTAINING PROTEIN 1"/>
    <property type="match status" value="1"/>
</dbReference>
<dbReference type="Pfam" id="PF02926">
    <property type="entry name" value="THUMP"/>
    <property type="match status" value="1"/>
</dbReference>
<feature type="domain" description="THUMP" evidence="3">
    <location>
        <begin position="326"/>
        <end position="432"/>
    </location>
</feature>
<evidence type="ECO:0000313" key="5">
    <source>
        <dbReference type="Proteomes" id="UP000298416"/>
    </source>
</evidence>
<keyword evidence="5" id="KW-1185">Reference proteome</keyword>
<dbReference type="Proteomes" id="UP000298416">
    <property type="component" value="Unassembled WGS sequence"/>
</dbReference>
<dbReference type="AlphaFoldDB" id="A0A8X8ZBH5"/>
<keyword evidence="1" id="KW-0694">RNA-binding</keyword>
<name>A0A8X8ZBH5_SALSN</name>
<evidence type="ECO:0000256" key="2">
    <source>
        <dbReference type="SAM" id="MobiDB-lite"/>
    </source>
</evidence>
<dbReference type="InterPro" id="IPR040183">
    <property type="entry name" value="THUMPD1-like"/>
</dbReference>
<evidence type="ECO:0000259" key="3">
    <source>
        <dbReference type="PROSITE" id="PS51165"/>
    </source>
</evidence>
<dbReference type="SUPFAM" id="SSF143437">
    <property type="entry name" value="THUMP domain-like"/>
    <property type="match status" value="1"/>
</dbReference>
<comment type="caution">
    <text evidence="4">The sequence shown here is derived from an EMBL/GenBank/DDBJ whole genome shotgun (WGS) entry which is preliminary data.</text>
</comment>
<reference evidence="4" key="2">
    <citation type="submission" date="2020-08" db="EMBL/GenBank/DDBJ databases">
        <title>Plant Genome Project.</title>
        <authorList>
            <person name="Zhang R.-G."/>
        </authorList>
    </citation>
    <scope>NUCLEOTIDE SEQUENCE</scope>
    <source>
        <strain evidence="4">Huo1</strain>
        <tissue evidence="4">Leaf</tissue>
    </source>
</reference>
<accession>A0A8X8ZBH5</accession>
<reference evidence="4" key="1">
    <citation type="submission" date="2018-01" db="EMBL/GenBank/DDBJ databases">
        <authorList>
            <person name="Mao J.F."/>
        </authorList>
    </citation>
    <scope>NUCLEOTIDE SEQUENCE</scope>
    <source>
        <strain evidence="4">Huo1</strain>
        <tissue evidence="4">Leaf</tissue>
    </source>
</reference>
<proteinExistence type="predicted"/>
<dbReference type="InterPro" id="IPR004114">
    <property type="entry name" value="THUMP_dom"/>
</dbReference>
<evidence type="ECO:0000256" key="1">
    <source>
        <dbReference type="PROSITE-ProRule" id="PRU00529"/>
    </source>
</evidence>
<protein>
    <recommendedName>
        <fullName evidence="3">THUMP domain-containing protein</fullName>
    </recommendedName>
</protein>
<organism evidence="4">
    <name type="scientific">Salvia splendens</name>
    <name type="common">Scarlet sage</name>
    <dbReference type="NCBI Taxonomy" id="180675"/>
    <lineage>
        <taxon>Eukaryota</taxon>
        <taxon>Viridiplantae</taxon>
        <taxon>Streptophyta</taxon>
        <taxon>Embryophyta</taxon>
        <taxon>Tracheophyta</taxon>
        <taxon>Spermatophyta</taxon>
        <taxon>Magnoliopsida</taxon>
        <taxon>eudicotyledons</taxon>
        <taxon>Gunneridae</taxon>
        <taxon>Pentapetalae</taxon>
        <taxon>asterids</taxon>
        <taxon>lamiids</taxon>
        <taxon>Lamiales</taxon>
        <taxon>Lamiaceae</taxon>
        <taxon>Nepetoideae</taxon>
        <taxon>Mentheae</taxon>
        <taxon>Salviinae</taxon>
        <taxon>Salvia</taxon>
        <taxon>Salvia subgen. Calosphace</taxon>
        <taxon>core Calosphace</taxon>
    </lineage>
</organism>
<dbReference type="Gene3D" id="3.30.2300.10">
    <property type="entry name" value="THUMP superfamily"/>
    <property type="match status" value="1"/>
</dbReference>
<dbReference type="PROSITE" id="PS51165">
    <property type="entry name" value="THUMP"/>
    <property type="match status" value="1"/>
</dbReference>
<sequence length="452" mass="50762">MPFSRTVHDSNLEFEGTILDPKLGISGNYSQKLKLFNGEIVGARSSMAPDHKSNPNKKRKNYLPQYKPVKKGSYPLRPGVEGFFITCDGGREHQAANEAINVIESMRKHFSISEDMNDALTFYEELVDDDDAELRVEHTELPKKPSNKIIKFASDSSGSDNDDDDDDKDANKVDAKDINNLETEEDKDQKAVASTDNGNDELRLETENVVPFENQALTEEKKPEKQDIKESETPENQDIKEAEALGPPAKRQCTDADAANNGTLSKKVETKSVDKLIEAELAELGDKSKRRFCKLDTGCNGVIFIQMRKREGDPSTKDIVHRMMTSLAVTKKHVSRFLLRLLPVEVSCYPSDEEIRRAIKPVIEKYFPVETEKPHKFSVLYDARANTGINRAKVIDAVAKCVPSIHKVDLANPDISIMVQIVKTVCLIGVVEKYKEFAKYNLRQLSSPSNEE</sequence>
<evidence type="ECO:0000313" key="4">
    <source>
        <dbReference type="EMBL" id="KAG6398488.1"/>
    </source>
</evidence>